<organism evidence="2 3">
    <name type="scientific">Mycena pura</name>
    <dbReference type="NCBI Taxonomy" id="153505"/>
    <lineage>
        <taxon>Eukaryota</taxon>
        <taxon>Fungi</taxon>
        <taxon>Dikarya</taxon>
        <taxon>Basidiomycota</taxon>
        <taxon>Agaricomycotina</taxon>
        <taxon>Agaricomycetes</taxon>
        <taxon>Agaricomycetidae</taxon>
        <taxon>Agaricales</taxon>
        <taxon>Marasmiineae</taxon>
        <taxon>Mycenaceae</taxon>
        <taxon>Mycena</taxon>
    </lineage>
</organism>
<feature type="compositionally biased region" description="Polar residues" evidence="1">
    <location>
        <begin position="323"/>
        <end position="332"/>
    </location>
</feature>
<evidence type="ECO:0000256" key="1">
    <source>
        <dbReference type="SAM" id="MobiDB-lite"/>
    </source>
</evidence>
<evidence type="ECO:0000313" key="2">
    <source>
        <dbReference type="EMBL" id="KAJ7205286.1"/>
    </source>
</evidence>
<protein>
    <submittedName>
        <fullName evidence="2">Uncharacterized protein</fullName>
    </submittedName>
</protein>
<gene>
    <name evidence="2" type="ORF">GGX14DRAFT_397829</name>
</gene>
<keyword evidence="3" id="KW-1185">Reference proteome</keyword>
<feature type="compositionally biased region" description="Basic and acidic residues" evidence="1">
    <location>
        <begin position="182"/>
        <end position="193"/>
    </location>
</feature>
<feature type="region of interest" description="Disordered" evidence="1">
    <location>
        <begin position="163"/>
        <end position="202"/>
    </location>
</feature>
<feature type="region of interest" description="Disordered" evidence="1">
    <location>
        <begin position="261"/>
        <end position="390"/>
    </location>
</feature>
<name>A0AAD6V7N9_9AGAR</name>
<evidence type="ECO:0000313" key="3">
    <source>
        <dbReference type="Proteomes" id="UP001219525"/>
    </source>
</evidence>
<feature type="region of interest" description="Disordered" evidence="1">
    <location>
        <begin position="109"/>
        <end position="140"/>
    </location>
</feature>
<accession>A0AAD6V7N9</accession>
<proteinExistence type="predicted"/>
<reference evidence="2" key="1">
    <citation type="submission" date="2023-03" db="EMBL/GenBank/DDBJ databases">
        <title>Massive genome expansion in bonnet fungi (Mycena s.s.) driven by repeated elements and novel gene families across ecological guilds.</title>
        <authorList>
            <consortium name="Lawrence Berkeley National Laboratory"/>
            <person name="Harder C.B."/>
            <person name="Miyauchi S."/>
            <person name="Viragh M."/>
            <person name="Kuo A."/>
            <person name="Thoen E."/>
            <person name="Andreopoulos B."/>
            <person name="Lu D."/>
            <person name="Skrede I."/>
            <person name="Drula E."/>
            <person name="Henrissat B."/>
            <person name="Morin E."/>
            <person name="Kohler A."/>
            <person name="Barry K."/>
            <person name="LaButti K."/>
            <person name="Morin E."/>
            <person name="Salamov A."/>
            <person name="Lipzen A."/>
            <person name="Mereny Z."/>
            <person name="Hegedus B."/>
            <person name="Baldrian P."/>
            <person name="Stursova M."/>
            <person name="Weitz H."/>
            <person name="Taylor A."/>
            <person name="Grigoriev I.V."/>
            <person name="Nagy L.G."/>
            <person name="Martin F."/>
            <person name="Kauserud H."/>
        </authorList>
    </citation>
    <scope>NUCLEOTIDE SEQUENCE</scope>
    <source>
        <strain evidence="2">9144</strain>
    </source>
</reference>
<dbReference type="Proteomes" id="UP001219525">
    <property type="component" value="Unassembled WGS sequence"/>
</dbReference>
<sequence>MLRHNQGSHWDGDLCKTDGNYLRETGAGSETRNSAEIKSGRKDIAKGIMMYSTIFNNEYVVGDMGQKRGKWTLKDVLLVIRSRCGSVCGARMVSNLEIVEQNKQAKKIARTAPDALHSKNKKSTKLEGSRGSLCMTGERGKQVTHRASGIRIREYTRGSVQVRKDGGKSRSWASASEAWTTETERDGDSDGGAKRNVRKTAKPKVMRWMHGRCVRRRGARASSEKDSCVSLWQLQFPGWGCKAAKVFVAAILDDLHHLSYIPTEPAPSLPNKTGVGTEGREAHGFPSSRVPVSVSLQERNSGGDGKTGLTAASRRPCTPSPFPSQSAKTQVSWRARTVRESSSRASAERLSGPAPSPPLHNSFQHTRRVQPTKMSRTAVHRRMRISRDAL</sequence>
<dbReference type="EMBL" id="JARJCW010000044">
    <property type="protein sequence ID" value="KAJ7205286.1"/>
    <property type="molecule type" value="Genomic_DNA"/>
</dbReference>
<comment type="caution">
    <text evidence="2">The sequence shown here is derived from an EMBL/GenBank/DDBJ whole genome shotgun (WGS) entry which is preliminary data.</text>
</comment>
<dbReference type="AlphaFoldDB" id="A0AAD6V7N9"/>
<feature type="compositionally biased region" description="Polar residues" evidence="1">
    <location>
        <begin position="171"/>
        <end position="181"/>
    </location>
</feature>